<keyword evidence="4" id="KW-1133">Transmembrane helix</keyword>
<dbReference type="Gene3D" id="1.25.40.10">
    <property type="entry name" value="Tetratricopeptide repeat domain"/>
    <property type="match status" value="1"/>
</dbReference>
<comment type="caution">
    <text evidence="5">The sequence shown here is derived from an EMBL/GenBank/DDBJ whole genome shotgun (WGS) entry which is preliminary data.</text>
</comment>
<dbReference type="RefSeq" id="WP_155084776.1">
    <property type="nucleotide sequence ID" value="NZ_WMIA01000046.1"/>
</dbReference>
<dbReference type="EMBL" id="WMIA01000046">
    <property type="protein sequence ID" value="MTF40735.1"/>
    <property type="molecule type" value="Genomic_DNA"/>
</dbReference>
<dbReference type="Proteomes" id="UP000437131">
    <property type="component" value="Unassembled WGS sequence"/>
</dbReference>
<dbReference type="PANTHER" id="PTHR44858:SF1">
    <property type="entry name" value="UDP-N-ACETYLGLUCOSAMINE--PEPTIDE N-ACETYLGLUCOSAMINYLTRANSFERASE SPINDLY-RELATED"/>
    <property type="match status" value="1"/>
</dbReference>
<dbReference type="SMART" id="SM00028">
    <property type="entry name" value="TPR"/>
    <property type="match status" value="2"/>
</dbReference>
<accession>A0A844H324</accession>
<protein>
    <submittedName>
        <fullName evidence="5">Tetratricopeptide repeat protein</fullName>
    </submittedName>
</protein>
<keyword evidence="4" id="KW-0472">Membrane</keyword>
<evidence type="ECO:0000256" key="3">
    <source>
        <dbReference type="PROSITE-ProRule" id="PRU00339"/>
    </source>
</evidence>
<evidence type="ECO:0000256" key="2">
    <source>
        <dbReference type="ARBA" id="ARBA00022803"/>
    </source>
</evidence>
<evidence type="ECO:0000313" key="6">
    <source>
        <dbReference type="Proteomes" id="UP000437131"/>
    </source>
</evidence>
<organism evidence="5 6">
    <name type="scientific">Cyanobacterium aponinum 0216</name>
    <dbReference type="NCBI Taxonomy" id="2676140"/>
    <lineage>
        <taxon>Bacteria</taxon>
        <taxon>Bacillati</taxon>
        <taxon>Cyanobacteriota</taxon>
        <taxon>Cyanophyceae</taxon>
        <taxon>Oscillatoriophycideae</taxon>
        <taxon>Chroococcales</taxon>
        <taxon>Geminocystaceae</taxon>
        <taxon>Cyanobacterium</taxon>
    </lineage>
</organism>
<dbReference type="GO" id="GO:0046813">
    <property type="term" value="P:receptor-mediated virion attachment to host cell"/>
    <property type="evidence" value="ECO:0007669"/>
    <property type="project" value="TreeGrafter"/>
</dbReference>
<sequence length="158" mass="18836">MLKLKSCIGFCCKLIVVISLPYLIFNLLLYLYTFGWYYFLFIKNTWVIINKPNDIWAYYNRAVVRRQYGDHKGAIYDFTQSIRVRSATPKTLVRAASPYHKRGQEYYLLGYKQKALKDYKKAIEIYKQQQDTQSYEQIINIIEEKIQQIEKGSTNMNN</sequence>
<name>A0A844H324_9CHRO</name>
<proteinExistence type="predicted"/>
<gene>
    <name evidence="5" type="ORF">GGC33_17660</name>
</gene>
<dbReference type="Pfam" id="PF07719">
    <property type="entry name" value="TPR_2"/>
    <property type="match status" value="1"/>
</dbReference>
<dbReference type="SUPFAM" id="SSF48452">
    <property type="entry name" value="TPR-like"/>
    <property type="match status" value="1"/>
</dbReference>
<keyword evidence="2 3" id="KW-0802">TPR repeat</keyword>
<feature type="repeat" description="TPR" evidence="3">
    <location>
        <begin position="96"/>
        <end position="129"/>
    </location>
</feature>
<evidence type="ECO:0000256" key="4">
    <source>
        <dbReference type="SAM" id="Phobius"/>
    </source>
</evidence>
<dbReference type="InterPro" id="IPR050498">
    <property type="entry name" value="Ycf3"/>
</dbReference>
<dbReference type="PANTHER" id="PTHR44858">
    <property type="entry name" value="TETRATRICOPEPTIDE REPEAT PROTEIN 6"/>
    <property type="match status" value="1"/>
</dbReference>
<dbReference type="PROSITE" id="PS50005">
    <property type="entry name" value="TPR"/>
    <property type="match status" value="1"/>
</dbReference>
<evidence type="ECO:0000313" key="5">
    <source>
        <dbReference type="EMBL" id="MTF40735.1"/>
    </source>
</evidence>
<dbReference type="InterPro" id="IPR013105">
    <property type="entry name" value="TPR_2"/>
</dbReference>
<keyword evidence="4" id="KW-0812">Transmembrane</keyword>
<dbReference type="InterPro" id="IPR019734">
    <property type="entry name" value="TPR_rpt"/>
</dbReference>
<reference evidence="5 6" key="1">
    <citation type="submission" date="2019-11" db="EMBL/GenBank/DDBJ databases">
        <title>Isolation of a new High Light Tolerant Cyanobacteria.</title>
        <authorList>
            <person name="Dobson Z."/>
            <person name="Vaughn N."/>
            <person name="Vaughn M."/>
            <person name="Fromme P."/>
            <person name="Mazor Y."/>
        </authorList>
    </citation>
    <scope>NUCLEOTIDE SEQUENCE [LARGE SCALE GENOMIC DNA]</scope>
    <source>
        <strain evidence="5 6">0216</strain>
    </source>
</reference>
<feature type="transmembrane region" description="Helical" evidence="4">
    <location>
        <begin position="12"/>
        <end position="39"/>
    </location>
</feature>
<evidence type="ECO:0000256" key="1">
    <source>
        <dbReference type="ARBA" id="ARBA00022737"/>
    </source>
</evidence>
<dbReference type="AlphaFoldDB" id="A0A844H324"/>
<keyword evidence="1" id="KW-0677">Repeat</keyword>
<dbReference type="InterPro" id="IPR011990">
    <property type="entry name" value="TPR-like_helical_dom_sf"/>
</dbReference>
<dbReference type="GO" id="GO:0009279">
    <property type="term" value="C:cell outer membrane"/>
    <property type="evidence" value="ECO:0007669"/>
    <property type="project" value="TreeGrafter"/>
</dbReference>